<keyword evidence="4" id="KW-1185">Reference proteome</keyword>
<reference evidence="3 4" key="1">
    <citation type="submission" date="2024-01" db="EMBL/GenBank/DDBJ databases">
        <title>The complete chloroplast genome sequence of Lithospermum erythrorhizon: insights into the phylogenetic relationship among Boraginaceae species and the maternal lineages of purple gromwells.</title>
        <authorList>
            <person name="Okada T."/>
            <person name="Watanabe K."/>
        </authorList>
    </citation>
    <scope>NUCLEOTIDE SEQUENCE [LARGE SCALE GENOMIC DNA]</scope>
</reference>
<name>A0AAV3RH57_LITER</name>
<dbReference type="InterPro" id="IPR041667">
    <property type="entry name" value="Cupin_8"/>
</dbReference>
<sequence length="463" mass="51648">MSDSSLQIRFYDNNPSAEEFVSLIEANNVPAVFRGCVMNWKAYAKWNPRNGGLHYLQEKVGSLNVEAMLSTSAPIFNGDIRSHERVPLPFSTFIGYCNHLQLKSLGLVQSFAEQSTFMHNQALHQIYLAQVPILNTENEEKVQLGCLREDIQSPPFLETKELAAINLWMNSVETRSSTHYDPHHNLLCIVAGCKQGKNEKVKPLWSAVVCDSNCESAFWLQFVDLWPPTAMPVLYPQPIYGEASNHSSISIESPDLSLYPKAQHARDFSQKLTLHAGDALFIPEGWFHQVNSDCLTIAVNFWWQSGIMSAMVSHMDAYYLRRILSRLTGHEMNQMLRLSSVTQLSGSSLLSEHRNGSTDCGINHSDLEPSGMQTKGNMLCPELDPLAVQSLGKLISLVYEHVDNIGPVSSTTEDDAVVAENNATKNFVNESSCNLVDDQIANFIWNLDPLILQSILLAMAVSS</sequence>
<evidence type="ECO:0000313" key="4">
    <source>
        <dbReference type="Proteomes" id="UP001454036"/>
    </source>
</evidence>
<dbReference type="SUPFAM" id="SSF51197">
    <property type="entry name" value="Clavaminate synthase-like"/>
    <property type="match status" value="1"/>
</dbReference>
<evidence type="ECO:0000313" key="3">
    <source>
        <dbReference type="EMBL" id="GAA0174538.1"/>
    </source>
</evidence>
<accession>A0AAV3RH57</accession>
<dbReference type="InterPro" id="IPR003347">
    <property type="entry name" value="JmjC_dom"/>
</dbReference>
<proteinExistence type="inferred from homology"/>
<dbReference type="AlphaFoldDB" id="A0AAV3RH57"/>
<comment type="caution">
    <text evidence="3">The sequence shown here is derived from an EMBL/GenBank/DDBJ whole genome shotgun (WGS) entry which is preliminary data.</text>
</comment>
<dbReference type="PROSITE" id="PS51184">
    <property type="entry name" value="JMJC"/>
    <property type="match status" value="1"/>
</dbReference>
<dbReference type="Proteomes" id="UP001454036">
    <property type="component" value="Unassembled WGS sequence"/>
</dbReference>
<dbReference type="PANTHER" id="PTHR12461">
    <property type="entry name" value="HYPOXIA-INDUCIBLE FACTOR 1 ALPHA INHIBITOR-RELATED"/>
    <property type="match status" value="1"/>
</dbReference>
<dbReference type="SMART" id="SM00558">
    <property type="entry name" value="JmjC"/>
    <property type="match status" value="1"/>
</dbReference>
<evidence type="ECO:0000259" key="2">
    <source>
        <dbReference type="PROSITE" id="PS51184"/>
    </source>
</evidence>
<dbReference type="Pfam" id="PF13621">
    <property type="entry name" value="Cupin_8"/>
    <property type="match status" value="2"/>
</dbReference>
<gene>
    <name evidence="3" type="ORF">LIER_41736</name>
</gene>
<evidence type="ECO:0000256" key="1">
    <source>
        <dbReference type="ARBA" id="ARBA00006801"/>
    </source>
</evidence>
<dbReference type="Gene3D" id="2.60.120.650">
    <property type="entry name" value="Cupin"/>
    <property type="match status" value="1"/>
</dbReference>
<dbReference type="PANTHER" id="PTHR12461:SF102">
    <property type="entry name" value="LYSINE-SPECIFIC DEMETHYLASE JMJ31"/>
    <property type="match status" value="1"/>
</dbReference>
<feature type="domain" description="JmjC" evidence="2">
    <location>
        <begin position="120"/>
        <end position="318"/>
    </location>
</feature>
<dbReference type="EMBL" id="BAABME010026798">
    <property type="protein sequence ID" value="GAA0174538.1"/>
    <property type="molecule type" value="Genomic_DNA"/>
</dbReference>
<comment type="similarity">
    <text evidence="1">Belongs to the JARID1 histone demethylase family.</text>
</comment>
<protein>
    <submittedName>
        <fullName evidence="3">Protein modifying enzyme</fullName>
    </submittedName>
</protein>
<organism evidence="3 4">
    <name type="scientific">Lithospermum erythrorhizon</name>
    <name type="common">Purple gromwell</name>
    <name type="synonym">Lithospermum officinale var. erythrorhizon</name>
    <dbReference type="NCBI Taxonomy" id="34254"/>
    <lineage>
        <taxon>Eukaryota</taxon>
        <taxon>Viridiplantae</taxon>
        <taxon>Streptophyta</taxon>
        <taxon>Embryophyta</taxon>
        <taxon>Tracheophyta</taxon>
        <taxon>Spermatophyta</taxon>
        <taxon>Magnoliopsida</taxon>
        <taxon>eudicotyledons</taxon>
        <taxon>Gunneridae</taxon>
        <taxon>Pentapetalae</taxon>
        <taxon>asterids</taxon>
        <taxon>lamiids</taxon>
        <taxon>Boraginales</taxon>
        <taxon>Boraginaceae</taxon>
        <taxon>Boraginoideae</taxon>
        <taxon>Lithospermeae</taxon>
        <taxon>Lithospermum</taxon>
    </lineage>
</organism>